<evidence type="ECO:0007829" key="4">
    <source>
        <dbReference type="PeptideAtlas" id="A0A804PKF3"/>
    </source>
</evidence>
<keyword evidence="4" id="KW-1267">Proteomics identification</keyword>
<accession>A0A804PKF3</accession>
<evidence type="ECO:0000313" key="2">
    <source>
        <dbReference type="EnsemblPlants" id="Zm00001eb247740_P001"/>
    </source>
</evidence>
<dbReference type="Gramene" id="Zm00001eb247740_T001">
    <property type="protein sequence ID" value="Zm00001eb247740_P001"/>
    <property type="gene ID" value="Zm00001eb247740"/>
</dbReference>
<keyword evidence="3" id="KW-1185">Reference proteome</keyword>
<gene>
    <name evidence="2" type="primary">LOC100275058</name>
</gene>
<evidence type="ECO:0000313" key="3">
    <source>
        <dbReference type="Proteomes" id="UP000007305"/>
    </source>
</evidence>
<name>A0A804PKF3_MAIZE</name>
<reference evidence="2" key="2">
    <citation type="submission" date="2019-07" db="EMBL/GenBank/DDBJ databases">
        <authorList>
            <person name="Seetharam A."/>
            <person name="Woodhouse M."/>
            <person name="Cannon E."/>
        </authorList>
    </citation>
    <scope>NUCLEOTIDE SEQUENCE [LARGE SCALE GENOMIC DNA]</scope>
    <source>
        <strain evidence="2">cv. B73</strain>
    </source>
</reference>
<feature type="compositionally biased region" description="Basic and acidic residues" evidence="1">
    <location>
        <begin position="40"/>
        <end position="59"/>
    </location>
</feature>
<sequence>MSLEDSLKKRVAKCRREYDIIYKQLPVLLEKMEILFPTGKKMESSEPENKSEAKGEPVDPLRAMTPAEIGERYKDLADTVKGFLKDLDEAEKEIVAGTSQAATPPASVEDQ</sequence>
<dbReference type="Proteomes" id="UP000007305">
    <property type="component" value="Chromosome 5"/>
</dbReference>
<protein>
    <submittedName>
        <fullName evidence="2">Uncharacterized protein</fullName>
    </submittedName>
</protein>
<reference evidence="3" key="1">
    <citation type="journal article" date="2009" name="Science">
        <title>The B73 maize genome: complexity, diversity, and dynamics.</title>
        <authorList>
            <person name="Schnable P.S."/>
            <person name="Ware D."/>
            <person name="Fulton R.S."/>
            <person name="Stein J.C."/>
            <person name="Wei F."/>
            <person name="Pasternak S."/>
            <person name="Liang C."/>
            <person name="Zhang J."/>
            <person name="Fulton L."/>
            <person name="Graves T.A."/>
            <person name="Minx P."/>
            <person name="Reily A.D."/>
            <person name="Courtney L."/>
            <person name="Kruchowski S.S."/>
            <person name="Tomlinson C."/>
            <person name="Strong C."/>
            <person name="Delehaunty K."/>
            <person name="Fronick C."/>
            <person name="Courtney B."/>
            <person name="Rock S.M."/>
            <person name="Belter E."/>
            <person name="Du F."/>
            <person name="Kim K."/>
            <person name="Abbott R.M."/>
            <person name="Cotton M."/>
            <person name="Levy A."/>
            <person name="Marchetto P."/>
            <person name="Ochoa K."/>
            <person name="Jackson S.M."/>
            <person name="Gillam B."/>
            <person name="Chen W."/>
            <person name="Yan L."/>
            <person name="Higginbotham J."/>
            <person name="Cardenas M."/>
            <person name="Waligorski J."/>
            <person name="Applebaum E."/>
            <person name="Phelps L."/>
            <person name="Falcone J."/>
            <person name="Kanchi K."/>
            <person name="Thane T."/>
            <person name="Scimone A."/>
            <person name="Thane N."/>
            <person name="Henke J."/>
            <person name="Wang T."/>
            <person name="Ruppert J."/>
            <person name="Shah N."/>
            <person name="Rotter K."/>
            <person name="Hodges J."/>
            <person name="Ingenthron E."/>
            <person name="Cordes M."/>
            <person name="Kohlberg S."/>
            <person name="Sgro J."/>
            <person name="Delgado B."/>
            <person name="Mead K."/>
            <person name="Chinwalla A."/>
            <person name="Leonard S."/>
            <person name="Crouse K."/>
            <person name="Collura K."/>
            <person name="Kudrna D."/>
            <person name="Currie J."/>
            <person name="He R."/>
            <person name="Angelova A."/>
            <person name="Rajasekar S."/>
            <person name="Mueller T."/>
            <person name="Lomeli R."/>
            <person name="Scara G."/>
            <person name="Ko A."/>
            <person name="Delaney K."/>
            <person name="Wissotski M."/>
            <person name="Lopez G."/>
            <person name="Campos D."/>
            <person name="Braidotti M."/>
            <person name="Ashley E."/>
            <person name="Golser W."/>
            <person name="Kim H."/>
            <person name="Lee S."/>
            <person name="Lin J."/>
            <person name="Dujmic Z."/>
            <person name="Kim W."/>
            <person name="Talag J."/>
            <person name="Zuccolo A."/>
            <person name="Fan C."/>
            <person name="Sebastian A."/>
            <person name="Kramer M."/>
            <person name="Spiegel L."/>
            <person name="Nascimento L."/>
            <person name="Zutavern T."/>
            <person name="Miller B."/>
            <person name="Ambroise C."/>
            <person name="Muller S."/>
            <person name="Spooner W."/>
            <person name="Narechania A."/>
            <person name="Ren L."/>
            <person name="Wei S."/>
            <person name="Kumari S."/>
            <person name="Faga B."/>
            <person name="Levy M.J."/>
            <person name="McMahan L."/>
            <person name="Van Buren P."/>
            <person name="Vaughn M.W."/>
            <person name="Ying K."/>
            <person name="Yeh C.-T."/>
            <person name="Emrich S.J."/>
            <person name="Jia Y."/>
            <person name="Kalyanaraman A."/>
            <person name="Hsia A.-P."/>
            <person name="Barbazuk W.B."/>
            <person name="Baucom R.S."/>
            <person name="Brutnell T.P."/>
            <person name="Carpita N.C."/>
            <person name="Chaparro C."/>
            <person name="Chia J.-M."/>
            <person name="Deragon J.-M."/>
            <person name="Estill J.C."/>
            <person name="Fu Y."/>
            <person name="Jeddeloh J.A."/>
            <person name="Han Y."/>
            <person name="Lee H."/>
            <person name="Li P."/>
            <person name="Lisch D.R."/>
            <person name="Liu S."/>
            <person name="Liu Z."/>
            <person name="Nagel D.H."/>
            <person name="McCann M.C."/>
            <person name="SanMiguel P."/>
            <person name="Myers A.M."/>
            <person name="Nettleton D."/>
            <person name="Nguyen J."/>
            <person name="Penning B.W."/>
            <person name="Ponnala L."/>
            <person name="Schneider K.L."/>
            <person name="Schwartz D.C."/>
            <person name="Sharma A."/>
            <person name="Soderlund C."/>
            <person name="Springer N.M."/>
            <person name="Sun Q."/>
            <person name="Wang H."/>
            <person name="Waterman M."/>
            <person name="Westerman R."/>
            <person name="Wolfgruber T.K."/>
            <person name="Yang L."/>
            <person name="Yu Y."/>
            <person name="Zhang L."/>
            <person name="Zhou S."/>
            <person name="Zhu Q."/>
            <person name="Bennetzen J.L."/>
            <person name="Dawe R.K."/>
            <person name="Jiang J."/>
            <person name="Jiang N."/>
            <person name="Presting G.G."/>
            <person name="Wessler S.R."/>
            <person name="Aluru S."/>
            <person name="Martienssen R.A."/>
            <person name="Clifton S.W."/>
            <person name="McCombie W.R."/>
            <person name="Wing R.A."/>
            <person name="Wilson R.K."/>
        </authorList>
    </citation>
    <scope>NUCLEOTIDE SEQUENCE [LARGE SCALE GENOMIC DNA]</scope>
    <source>
        <strain evidence="3">cv. B73</strain>
    </source>
</reference>
<dbReference type="AlphaFoldDB" id="A0A804PKF3"/>
<organism evidence="2 3">
    <name type="scientific">Zea mays</name>
    <name type="common">Maize</name>
    <dbReference type="NCBI Taxonomy" id="4577"/>
    <lineage>
        <taxon>Eukaryota</taxon>
        <taxon>Viridiplantae</taxon>
        <taxon>Streptophyta</taxon>
        <taxon>Embryophyta</taxon>
        <taxon>Tracheophyta</taxon>
        <taxon>Spermatophyta</taxon>
        <taxon>Magnoliopsida</taxon>
        <taxon>Liliopsida</taxon>
        <taxon>Poales</taxon>
        <taxon>Poaceae</taxon>
        <taxon>PACMAD clade</taxon>
        <taxon>Panicoideae</taxon>
        <taxon>Andropogonodae</taxon>
        <taxon>Andropogoneae</taxon>
        <taxon>Tripsacinae</taxon>
        <taxon>Zea</taxon>
    </lineage>
</organism>
<evidence type="ECO:0000256" key="1">
    <source>
        <dbReference type="SAM" id="MobiDB-lite"/>
    </source>
</evidence>
<proteinExistence type="evidence at protein level"/>
<feature type="region of interest" description="Disordered" evidence="1">
    <location>
        <begin position="40"/>
        <end position="63"/>
    </location>
</feature>
<reference evidence="2" key="3">
    <citation type="submission" date="2021-05" db="UniProtKB">
        <authorList>
            <consortium name="EnsemblPlants"/>
        </authorList>
    </citation>
    <scope>IDENTIFICATION</scope>
    <source>
        <strain evidence="2">cv. B73</strain>
    </source>
</reference>
<dbReference type="InParanoid" id="A0A804PKF3"/>
<dbReference type="EnsemblPlants" id="Zm00001eb247740_T001">
    <property type="protein sequence ID" value="Zm00001eb247740_P001"/>
    <property type="gene ID" value="Zm00001eb247740"/>
</dbReference>